<name>A0A0D2ZWH8_BRAOL</name>
<keyword evidence="3" id="KW-1185">Reference proteome</keyword>
<accession>A0A0D2ZWH8</accession>
<dbReference type="AlphaFoldDB" id="A0A0D2ZWH8"/>
<dbReference type="HOGENOM" id="CLU_000680_15_1_1"/>
<evidence type="ECO:0000256" key="1">
    <source>
        <dbReference type="SAM" id="MobiDB-lite"/>
    </source>
</evidence>
<feature type="compositionally biased region" description="Polar residues" evidence="1">
    <location>
        <begin position="163"/>
        <end position="175"/>
    </location>
</feature>
<reference evidence="2" key="1">
    <citation type="journal article" date="2014" name="Genome Biol.">
        <title>Transcriptome and methylome profiling reveals relics of genome dominance in the mesopolyploid Brassica oleracea.</title>
        <authorList>
            <person name="Parkin I.A."/>
            <person name="Koh C."/>
            <person name="Tang H."/>
            <person name="Robinson S.J."/>
            <person name="Kagale S."/>
            <person name="Clarke W.E."/>
            <person name="Town C.D."/>
            <person name="Nixon J."/>
            <person name="Krishnakumar V."/>
            <person name="Bidwell S.L."/>
            <person name="Denoeud F."/>
            <person name="Belcram H."/>
            <person name="Links M.G."/>
            <person name="Just J."/>
            <person name="Clarke C."/>
            <person name="Bender T."/>
            <person name="Huebert T."/>
            <person name="Mason A.S."/>
            <person name="Pires J.C."/>
            <person name="Barker G."/>
            <person name="Moore J."/>
            <person name="Walley P.G."/>
            <person name="Manoli S."/>
            <person name="Batley J."/>
            <person name="Edwards D."/>
            <person name="Nelson M.N."/>
            <person name="Wang X."/>
            <person name="Paterson A.H."/>
            <person name="King G."/>
            <person name="Bancroft I."/>
            <person name="Chalhoub B."/>
            <person name="Sharpe A.G."/>
        </authorList>
    </citation>
    <scope>NUCLEOTIDE SEQUENCE [LARGE SCALE GENOMIC DNA]</scope>
    <source>
        <strain evidence="2">cv. TO1000</strain>
    </source>
</reference>
<dbReference type="PANTHER" id="PTHR33116">
    <property type="entry name" value="REVERSE TRANSCRIPTASE ZINC-BINDING DOMAIN-CONTAINING PROTEIN-RELATED-RELATED"/>
    <property type="match status" value="1"/>
</dbReference>
<evidence type="ECO:0008006" key="4">
    <source>
        <dbReference type="Google" id="ProtNLM"/>
    </source>
</evidence>
<dbReference type="STRING" id="109376.A0A0D2ZWH8"/>
<sequence length="175" mass="19759">MLSMAGNPVMLRSVLSAMPSHAMTCFKLPLSVCKQIQSALTRFWWDDREGNKKMAWVSWSEMALPKEQGGLGFRDFQCFNDAFLEKLSWRILHNPESLVGRVLLGKYCRDEDFLTCGDHSSMSHGWRGILIGRDLLVRNLGWALGDGKNYNDMVPSLAKPNRTAKTNGTTNRSDC</sequence>
<reference evidence="2" key="2">
    <citation type="submission" date="2015-06" db="UniProtKB">
        <authorList>
            <consortium name="EnsemblPlants"/>
        </authorList>
    </citation>
    <scope>IDENTIFICATION</scope>
</reference>
<dbReference type="Gramene" id="Bo03058s010.1">
    <property type="protein sequence ID" value="Bo03058s010.1"/>
    <property type="gene ID" value="Bo03058s010"/>
</dbReference>
<protein>
    <recommendedName>
        <fullName evidence="4">Reverse transcriptase zinc-binding domain-containing protein</fullName>
    </recommendedName>
</protein>
<feature type="region of interest" description="Disordered" evidence="1">
    <location>
        <begin position="156"/>
        <end position="175"/>
    </location>
</feature>
<dbReference type="PANTHER" id="PTHR33116:SF86">
    <property type="entry name" value="REVERSE TRANSCRIPTASE DOMAIN-CONTAINING PROTEIN"/>
    <property type="match status" value="1"/>
</dbReference>
<dbReference type="OMA" id="FRSRFFW"/>
<organism evidence="2 3">
    <name type="scientific">Brassica oleracea var. oleracea</name>
    <dbReference type="NCBI Taxonomy" id="109376"/>
    <lineage>
        <taxon>Eukaryota</taxon>
        <taxon>Viridiplantae</taxon>
        <taxon>Streptophyta</taxon>
        <taxon>Embryophyta</taxon>
        <taxon>Tracheophyta</taxon>
        <taxon>Spermatophyta</taxon>
        <taxon>Magnoliopsida</taxon>
        <taxon>eudicotyledons</taxon>
        <taxon>Gunneridae</taxon>
        <taxon>Pentapetalae</taxon>
        <taxon>rosids</taxon>
        <taxon>malvids</taxon>
        <taxon>Brassicales</taxon>
        <taxon>Brassicaceae</taxon>
        <taxon>Brassiceae</taxon>
        <taxon>Brassica</taxon>
    </lineage>
</organism>
<dbReference type="Proteomes" id="UP000032141">
    <property type="component" value="Unassembled WGS sequence"/>
</dbReference>
<evidence type="ECO:0000313" key="2">
    <source>
        <dbReference type="EnsemblPlants" id="Bo03058s010.1"/>
    </source>
</evidence>
<evidence type="ECO:0000313" key="3">
    <source>
        <dbReference type="Proteomes" id="UP000032141"/>
    </source>
</evidence>
<dbReference type="EnsemblPlants" id="Bo03058s010.1">
    <property type="protein sequence ID" value="Bo03058s010.1"/>
    <property type="gene ID" value="Bo03058s010"/>
</dbReference>
<proteinExistence type="predicted"/>
<dbReference type="eggNOG" id="KOG1075">
    <property type="taxonomic scope" value="Eukaryota"/>
</dbReference>